<gene>
    <name evidence="1" type="ORF">PoB_006066300</name>
</gene>
<keyword evidence="2" id="KW-1185">Reference proteome</keyword>
<name>A0AAV4CQJ8_9GAST</name>
<evidence type="ECO:0000313" key="1">
    <source>
        <dbReference type="EMBL" id="GFO34158.1"/>
    </source>
</evidence>
<proteinExistence type="predicted"/>
<protein>
    <submittedName>
        <fullName evidence="1">Uncharacterized protein</fullName>
    </submittedName>
</protein>
<accession>A0AAV4CQJ8</accession>
<comment type="caution">
    <text evidence="1">The sequence shown here is derived from an EMBL/GenBank/DDBJ whole genome shotgun (WGS) entry which is preliminary data.</text>
</comment>
<sequence length="126" mass="14324">MTSWWMGKSRKLDIMRNISVASQDYSIITSWNNVRVSAHLSSHFQMKTIYILDFYITDGTDWLLYTTRSSQLSGPPSGQGAGGGARTCDRRVLPNLRAYSLATVPPRPHKRQEMKIAIFVTHIAYM</sequence>
<organism evidence="1 2">
    <name type="scientific">Plakobranchus ocellatus</name>
    <dbReference type="NCBI Taxonomy" id="259542"/>
    <lineage>
        <taxon>Eukaryota</taxon>
        <taxon>Metazoa</taxon>
        <taxon>Spiralia</taxon>
        <taxon>Lophotrochozoa</taxon>
        <taxon>Mollusca</taxon>
        <taxon>Gastropoda</taxon>
        <taxon>Heterobranchia</taxon>
        <taxon>Euthyneura</taxon>
        <taxon>Panpulmonata</taxon>
        <taxon>Sacoglossa</taxon>
        <taxon>Placobranchoidea</taxon>
        <taxon>Plakobranchidae</taxon>
        <taxon>Plakobranchus</taxon>
    </lineage>
</organism>
<dbReference type="AlphaFoldDB" id="A0AAV4CQJ8"/>
<dbReference type="EMBL" id="BLXT01006878">
    <property type="protein sequence ID" value="GFO34158.1"/>
    <property type="molecule type" value="Genomic_DNA"/>
</dbReference>
<evidence type="ECO:0000313" key="2">
    <source>
        <dbReference type="Proteomes" id="UP000735302"/>
    </source>
</evidence>
<reference evidence="1 2" key="1">
    <citation type="journal article" date="2021" name="Elife">
        <title>Chloroplast acquisition without the gene transfer in kleptoplastic sea slugs, Plakobranchus ocellatus.</title>
        <authorList>
            <person name="Maeda T."/>
            <person name="Takahashi S."/>
            <person name="Yoshida T."/>
            <person name="Shimamura S."/>
            <person name="Takaki Y."/>
            <person name="Nagai Y."/>
            <person name="Toyoda A."/>
            <person name="Suzuki Y."/>
            <person name="Arimoto A."/>
            <person name="Ishii H."/>
            <person name="Satoh N."/>
            <person name="Nishiyama T."/>
            <person name="Hasebe M."/>
            <person name="Maruyama T."/>
            <person name="Minagawa J."/>
            <person name="Obokata J."/>
            <person name="Shigenobu S."/>
        </authorList>
    </citation>
    <scope>NUCLEOTIDE SEQUENCE [LARGE SCALE GENOMIC DNA]</scope>
</reference>
<dbReference type="Proteomes" id="UP000735302">
    <property type="component" value="Unassembled WGS sequence"/>
</dbReference>